<feature type="compositionally biased region" description="Polar residues" evidence="1">
    <location>
        <begin position="446"/>
        <end position="459"/>
    </location>
</feature>
<feature type="compositionally biased region" description="Gly residues" evidence="1">
    <location>
        <begin position="195"/>
        <end position="206"/>
    </location>
</feature>
<dbReference type="Proteomes" id="UP000054097">
    <property type="component" value="Unassembled WGS sequence"/>
</dbReference>
<reference evidence="2 3" key="1">
    <citation type="submission" date="2014-04" db="EMBL/GenBank/DDBJ databases">
        <authorList>
            <consortium name="DOE Joint Genome Institute"/>
            <person name="Kuo A."/>
            <person name="Zuccaro A."/>
            <person name="Kohler A."/>
            <person name="Nagy L.G."/>
            <person name="Floudas D."/>
            <person name="Copeland A."/>
            <person name="Barry K.W."/>
            <person name="Cichocki N."/>
            <person name="Veneault-Fourrey C."/>
            <person name="LaButti K."/>
            <person name="Lindquist E.A."/>
            <person name="Lipzen A."/>
            <person name="Lundell T."/>
            <person name="Morin E."/>
            <person name="Murat C."/>
            <person name="Sun H."/>
            <person name="Tunlid A."/>
            <person name="Henrissat B."/>
            <person name="Grigoriev I.V."/>
            <person name="Hibbett D.S."/>
            <person name="Martin F."/>
            <person name="Nordberg H.P."/>
            <person name="Cantor M.N."/>
            <person name="Hua S.X."/>
        </authorList>
    </citation>
    <scope>NUCLEOTIDE SEQUENCE [LARGE SCALE GENOMIC DNA]</scope>
    <source>
        <strain evidence="2 3">MAFF 305830</strain>
    </source>
</reference>
<dbReference type="OrthoDB" id="3062801at2759"/>
<accession>A0A0C3AM08</accession>
<feature type="region of interest" description="Disordered" evidence="1">
    <location>
        <begin position="393"/>
        <end position="598"/>
    </location>
</feature>
<organism evidence="2 3">
    <name type="scientific">Serendipita vermifera MAFF 305830</name>
    <dbReference type="NCBI Taxonomy" id="933852"/>
    <lineage>
        <taxon>Eukaryota</taxon>
        <taxon>Fungi</taxon>
        <taxon>Dikarya</taxon>
        <taxon>Basidiomycota</taxon>
        <taxon>Agaricomycotina</taxon>
        <taxon>Agaricomycetes</taxon>
        <taxon>Sebacinales</taxon>
        <taxon>Serendipitaceae</taxon>
        <taxon>Serendipita</taxon>
    </lineage>
</organism>
<proteinExistence type="predicted"/>
<feature type="compositionally biased region" description="Low complexity" evidence="1">
    <location>
        <begin position="56"/>
        <end position="78"/>
    </location>
</feature>
<dbReference type="AlphaFoldDB" id="A0A0C3AM08"/>
<evidence type="ECO:0000313" key="3">
    <source>
        <dbReference type="Proteomes" id="UP000054097"/>
    </source>
</evidence>
<feature type="compositionally biased region" description="Low complexity" evidence="1">
    <location>
        <begin position="574"/>
        <end position="588"/>
    </location>
</feature>
<keyword evidence="3" id="KW-1185">Reference proteome</keyword>
<feature type="compositionally biased region" description="Basic and acidic residues" evidence="1">
    <location>
        <begin position="474"/>
        <end position="510"/>
    </location>
</feature>
<feature type="compositionally biased region" description="Basic and acidic residues" evidence="1">
    <location>
        <begin position="8"/>
        <end position="22"/>
    </location>
</feature>
<sequence>MHTPSTPSREHKVSFEGDHRAGSEAPSRRSKSRNGSSRTGRGVDEFVAQNLHASGSSAPRAPTTSSTTATTARRQQQAPPSPRRQPVSLEAHPLSFPPLNTDETFLNPGNGGDDVGEFDASRPLTPDVAWEPGEREALGLGVGDQTIREEPRNTGAATRPMGFEIETIPPFELDPHSPLADVDPTFVPIRTIGGKRPGNGNGGGNVAGFETPPRPPIPGQPTIASVLGDAAFVPSSSSQPPGDIGGEFQFGTQGHLRPNANVAAENAARRGKPIPGGSATAIRAPSERYSPYQPHKEHTVLPLRAHPHSTTPGAGPSNHRQAGGRNGRRRQNNQLSERERAERRRRRQLEAAPFRPLDPYAYPIGQKKSPIPPFLEAMRSGVDWVEKRFGLGEEEDLESGHGPGPRPPLNRLSHAAGAGDAAAAEEIPMGRRPAWMRQRRSGATPARSTPTNATGNPNETEAERRARTSHVNSHRIEHEILERETRLAREREERERHRRMSHEEIRDALEHGQPVVPRTSPTRTRPPVHAHPAGVESAPAGQTRGGSKASGSRRPSPDTGSAPQEGTKAAGGLSPPTASPATHPASDPGSPIKHSSPFNLPSISLPKIEFPKPDLGPLLNVGEKDEWSLRDWIRATLIQIYRHLLLRMPSLYFNRVGRVFSEADVSQKEIAILLAQEMRGGPRSLAAWLMNQPNARRLIGGIPGIDDDSEPLLSDGQNSNSPSPNRRPLALHTDDDQSDNEAASFYDEASTLAGHGVEGLYLEFFRIHSP</sequence>
<dbReference type="EMBL" id="KN824394">
    <property type="protein sequence ID" value="KIM21074.1"/>
    <property type="molecule type" value="Genomic_DNA"/>
</dbReference>
<evidence type="ECO:0000256" key="1">
    <source>
        <dbReference type="SAM" id="MobiDB-lite"/>
    </source>
</evidence>
<reference evidence="3" key="2">
    <citation type="submission" date="2015-01" db="EMBL/GenBank/DDBJ databases">
        <title>Evolutionary Origins and Diversification of the Mycorrhizal Mutualists.</title>
        <authorList>
            <consortium name="DOE Joint Genome Institute"/>
            <consortium name="Mycorrhizal Genomics Consortium"/>
            <person name="Kohler A."/>
            <person name="Kuo A."/>
            <person name="Nagy L.G."/>
            <person name="Floudas D."/>
            <person name="Copeland A."/>
            <person name="Barry K.W."/>
            <person name="Cichocki N."/>
            <person name="Veneault-Fourrey C."/>
            <person name="LaButti K."/>
            <person name="Lindquist E.A."/>
            <person name="Lipzen A."/>
            <person name="Lundell T."/>
            <person name="Morin E."/>
            <person name="Murat C."/>
            <person name="Riley R."/>
            <person name="Ohm R."/>
            <person name="Sun H."/>
            <person name="Tunlid A."/>
            <person name="Henrissat B."/>
            <person name="Grigoriev I.V."/>
            <person name="Hibbett D.S."/>
            <person name="Martin F."/>
        </authorList>
    </citation>
    <scope>NUCLEOTIDE SEQUENCE [LARGE SCALE GENOMIC DNA]</scope>
    <source>
        <strain evidence="3">MAFF 305830</strain>
    </source>
</reference>
<protein>
    <submittedName>
        <fullName evidence="2">Uncharacterized protein</fullName>
    </submittedName>
</protein>
<evidence type="ECO:0000313" key="2">
    <source>
        <dbReference type="EMBL" id="KIM21074.1"/>
    </source>
</evidence>
<feature type="compositionally biased region" description="Low complexity" evidence="1">
    <location>
        <begin position="514"/>
        <end position="527"/>
    </location>
</feature>
<name>A0A0C3AM08_SERVB</name>
<gene>
    <name evidence="2" type="ORF">M408DRAFT_111542</name>
</gene>
<feature type="compositionally biased region" description="Low complexity" evidence="1">
    <location>
        <begin position="415"/>
        <end position="424"/>
    </location>
</feature>
<feature type="compositionally biased region" description="Polar residues" evidence="1">
    <location>
        <begin position="715"/>
        <end position="724"/>
    </location>
</feature>
<feature type="region of interest" description="Disordered" evidence="1">
    <location>
        <begin position="709"/>
        <end position="741"/>
    </location>
</feature>
<dbReference type="HOGENOM" id="CLU_362969_0_0_1"/>
<feature type="region of interest" description="Disordered" evidence="1">
    <location>
        <begin position="1"/>
        <end position="370"/>
    </location>
</feature>